<protein>
    <submittedName>
        <fullName evidence="2">Uncharacterized protein</fullName>
    </submittedName>
</protein>
<comment type="caution">
    <text evidence="2">The sequence shown here is derived from an EMBL/GenBank/DDBJ whole genome shotgun (WGS) entry which is preliminary data.</text>
</comment>
<organism evidence="2 3">
    <name type="scientific">Actinopolymorpha rutila</name>
    <dbReference type="NCBI Taxonomy" id="446787"/>
    <lineage>
        <taxon>Bacteria</taxon>
        <taxon>Bacillati</taxon>
        <taxon>Actinomycetota</taxon>
        <taxon>Actinomycetes</taxon>
        <taxon>Propionibacteriales</taxon>
        <taxon>Actinopolymorphaceae</taxon>
        <taxon>Actinopolymorpha</taxon>
    </lineage>
</organism>
<accession>A0A852ZDQ5</accession>
<gene>
    <name evidence="2" type="ORF">F4554_003939</name>
</gene>
<evidence type="ECO:0000313" key="2">
    <source>
        <dbReference type="EMBL" id="NYH91301.1"/>
    </source>
</evidence>
<proteinExistence type="predicted"/>
<evidence type="ECO:0000313" key="3">
    <source>
        <dbReference type="Proteomes" id="UP000579605"/>
    </source>
</evidence>
<name>A0A852ZDQ5_9ACTN</name>
<dbReference type="Proteomes" id="UP000579605">
    <property type="component" value="Unassembled WGS sequence"/>
</dbReference>
<keyword evidence="3" id="KW-1185">Reference proteome</keyword>
<feature type="region of interest" description="Disordered" evidence="1">
    <location>
        <begin position="180"/>
        <end position="208"/>
    </location>
</feature>
<evidence type="ECO:0000256" key="1">
    <source>
        <dbReference type="SAM" id="MobiDB-lite"/>
    </source>
</evidence>
<reference evidence="2 3" key="1">
    <citation type="submission" date="2020-07" db="EMBL/GenBank/DDBJ databases">
        <title>Sequencing the genomes of 1000 actinobacteria strains.</title>
        <authorList>
            <person name="Klenk H.-P."/>
        </authorList>
    </citation>
    <scope>NUCLEOTIDE SEQUENCE [LARGE SCALE GENOMIC DNA]</scope>
    <source>
        <strain evidence="2 3">DSM 18448</strain>
    </source>
</reference>
<dbReference type="EMBL" id="JACBZH010000001">
    <property type="protein sequence ID" value="NYH91301.1"/>
    <property type="molecule type" value="Genomic_DNA"/>
</dbReference>
<sequence>MREGGKRGRVVDPLDDLQHVGSCGPRRGQIQLGAGLLDDVPTTAAEAVGQAGVDVGSEGVERSLVIVSPVESRRVQSADRRGERDHACGCGVRVVRQQVVLQAWPCTKVGLDHRAGVIIDMDHTRGHTTFLGRAQTGCFSSKVRRTSVALAVHAAGLDHDRRTDAGELTIENQAADRSPLVTDGLFGDQSARPSRESGQHSHHVLTTSRGEWVDGHHLRLATLGVEVGDQGADLVA</sequence>
<dbReference type="AlphaFoldDB" id="A0A852ZDQ5"/>